<gene>
    <name evidence="2" type="ORF">MUK42_08619</name>
</gene>
<feature type="compositionally biased region" description="Low complexity" evidence="1">
    <location>
        <begin position="64"/>
        <end position="89"/>
    </location>
</feature>
<dbReference type="EMBL" id="CP097509">
    <property type="protein sequence ID" value="URE20397.1"/>
    <property type="molecule type" value="Genomic_DNA"/>
</dbReference>
<protein>
    <submittedName>
        <fullName evidence="2">Uncharacterized protein</fullName>
    </submittedName>
</protein>
<reference evidence="2" key="1">
    <citation type="submission" date="2022-05" db="EMBL/GenBank/DDBJ databases">
        <title>The Musa troglodytarum L. genome provides insights into the mechanism of non-climacteric behaviour and enrichment of carotenoids.</title>
        <authorList>
            <person name="Wang J."/>
        </authorList>
    </citation>
    <scope>NUCLEOTIDE SEQUENCE</scope>
    <source>
        <tissue evidence="2">Leaf</tissue>
    </source>
</reference>
<accession>A0A9E7GYH9</accession>
<evidence type="ECO:0000256" key="1">
    <source>
        <dbReference type="SAM" id="MobiDB-lite"/>
    </source>
</evidence>
<keyword evidence="3" id="KW-1185">Reference proteome</keyword>
<proteinExistence type="predicted"/>
<organism evidence="2 3">
    <name type="scientific">Musa troglodytarum</name>
    <name type="common">fe'i banana</name>
    <dbReference type="NCBI Taxonomy" id="320322"/>
    <lineage>
        <taxon>Eukaryota</taxon>
        <taxon>Viridiplantae</taxon>
        <taxon>Streptophyta</taxon>
        <taxon>Embryophyta</taxon>
        <taxon>Tracheophyta</taxon>
        <taxon>Spermatophyta</taxon>
        <taxon>Magnoliopsida</taxon>
        <taxon>Liliopsida</taxon>
        <taxon>Zingiberales</taxon>
        <taxon>Musaceae</taxon>
        <taxon>Musa</taxon>
    </lineage>
</organism>
<feature type="non-terminal residue" evidence="2">
    <location>
        <position position="1"/>
    </location>
</feature>
<name>A0A9E7GYH9_9LILI</name>
<dbReference type="AlphaFoldDB" id="A0A9E7GYH9"/>
<feature type="region of interest" description="Disordered" evidence="1">
    <location>
        <begin position="64"/>
        <end position="100"/>
    </location>
</feature>
<evidence type="ECO:0000313" key="3">
    <source>
        <dbReference type="Proteomes" id="UP001055439"/>
    </source>
</evidence>
<evidence type="ECO:0000313" key="2">
    <source>
        <dbReference type="EMBL" id="URE20397.1"/>
    </source>
</evidence>
<dbReference type="Proteomes" id="UP001055439">
    <property type="component" value="Chromosome 7"/>
</dbReference>
<sequence>CKPNTTFHCWACDVSIHDANFLVARYIHQVTYATCHSLDAGCCISRVGPRWVHPLYASCNLNPTASPSHSVASSSSSSSLSTSKSTTAPRAKRPVDPRRT</sequence>